<keyword evidence="4" id="KW-1185">Reference proteome</keyword>
<dbReference type="InterPro" id="IPR001638">
    <property type="entry name" value="Solute-binding_3/MltF_N"/>
</dbReference>
<feature type="domain" description="Solute-binding protein family 3/N-terminal" evidence="2">
    <location>
        <begin position="26"/>
        <end position="257"/>
    </location>
</feature>
<gene>
    <name evidence="3" type="ORF">ACFL27_15840</name>
</gene>
<keyword evidence="1" id="KW-0732">Signal</keyword>
<sequence>MTKATKWLIVIGVLLHMSLPVQARELIIVGVPAPPMRYFDEQKNLKGFDIEVIDFILTRRLGLKYTVKLIDSSPRIKKECQKGHFDILLSFSHKEERSIYLIYPKESHVSVAWHFFILKKNAGKIVFNTYEDLKGWRIGATAGKSYTPAFWEAGKSFLKLDIMATDEPQIRKLLKGRIDAVPLETASALYEARTGRYLNQITYLKKPIKRKPYYNTFVKNSPYPNLDKLMKMYDRELKEMKGNGTLAALQRKYGLEVSD</sequence>
<dbReference type="Gene3D" id="3.40.190.10">
    <property type="entry name" value="Periplasmic binding protein-like II"/>
    <property type="match status" value="2"/>
</dbReference>
<dbReference type="Pfam" id="PF00497">
    <property type="entry name" value="SBP_bac_3"/>
    <property type="match status" value="1"/>
</dbReference>
<name>A0ABV6YZN8_UNCC1</name>
<dbReference type="PANTHER" id="PTHR35936:SF25">
    <property type="entry name" value="ABC TRANSPORTER SUBSTRATE-BINDING PROTEIN"/>
    <property type="match status" value="1"/>
</dbReference>
<organism evidence="3 4">
    <name type="scientific">candidate division CSSED10-310 bacterium</name>
    <dbReference type="NCBI Taxonomy" id="2855610"/>
    <lineage>
        <taxon>Bacteria</taxon>
        <taxon>Bacteria division CSSED10-310</taxon>
    </lineage>
</organism>
<dbReference type="SUPFAM" id="SSF53850">
    <property type="entry name" value="Periplasmic binding protein-like II"/>
    <property type="match status" value="1"/>
</dbReference>
<accession>A0ABV6YZN8</accession>
<comment type="caution">
    <text evidence="3">The sequence shown here is derived from an EMBL/GenBank/DDBJ whole genome shotgun (WGS) entry which is preliminary data.</text>
</comment>
<dbReference type="Proteomes" id="UP001594351">
    <property type="component" value="Unassembled WGS sequence"/>
</dbReference>
<evidence type="ECO:0000313" key="3">
    <source>
        <dbReference type="EMBL" id="MFC1851662.1"/>
    </source>
</evidence>
<proteinExistence type="predicted"/>
<dbReference type="EMBL" id="JBHPBY010000213">
    <property type="protein sequence ID" value="MFC1851662.1"/>
    <property type="molecule type" value="Genomic_DNA"/>
</dbReference>
<evidence type="ECO:0000313" key="4">
    <source>
        <dbReference type="Proteomes" id="UP001594351"/>
    </source>
</evidence>
<evidence type="ECO:0000259" key="2">
    <source>
        <dbReference type="SMART" id="SM00062"/>
    </source>
</evidence>
<dbReference type="SMART" id="SM00062">
    <property type="entry name" value="PBPb"/>
    <property type="match status" value="1"/>
</dbReference>
<evidence type="ECO:0000256" key="1">
    <source>
        <dbReference type="ARBA" id="ARBA00022729"/>
    </source>
</evidence>
<protein>
    <submittedName>
        <fullName evidence="3">Substrate-binding periplasmic protein</fullName>
    </submittedName>
</protein>
<dbReference type="PANTHER" id="PTHR35936">
    <property type="entry name" value="MEMBRANE-BOUND LYTIC MUREIN TRANSGLYCOSYLASE F"/>
    <property type="match status" value="1"/>
</dbReference>
<reference evidence="3 4" key="1">
    <citation type="submission" date="2024-09" db="EMBL/GenBank/DDBJ databases">
        <title>Laminarin stimulates single cell rates of sulfate reduction while oxygen inhibits transcriptomic activity in coastal marine sediment.</title>
        <authorList>
            <person name="Lindsay M."/>
            <person name="Orcutt B."/>
            <person name="Emerson D."/>
            <person name="Stepanauskas R."/>
            <person name="D'Angelo T."/>
        </authorList>
    </citation>
    <scope>NUCLEOTIDE SEQUENCE [LARGE SCALE GENOMIC DNA]</scope>
    <source>
        <strain evidence="3">SAG AM-311-K15</strain>
    </source>
</reference>